<evidence type="ECO:0000313" key="3">
    <source>
        <dbReference type="EMBL" id="KKM76761.1"/>
    </source>
</evidence>
<dbReference type="SUPFAM" id="SSF109604">
    <property type="entry name" value="HD-domain/PDEase-like"/>
    <property type="match status" value="1"/>
</dbReference>
<feature type="domain" description="HD" evidence="2">
    <location>
        <begin position="33"/>
        <end position="106"/>
    </location>
</feature>
<dbReference type="Gene3D" id="1.10.3210.10">
    <property type="entry name" value="Hypothetical protein af1432"/>
    <property type="match status" value="1"/>
</dbReference>
<keyword evidence="1" id="KW-0547">Nucleotide-binding</keyword>
<proteinExistence type="predicted"/>
<sequence length="160" mass="19140">MIYTLDNTEFLFYCLEQCKGIRQMEKYHPEGDVFIHSLQVLHYAFKETHDTDLILAAMLHDIGKAVVVKGHDKEALNMLQEYVSPKTLFLIEHHMRFWDYIEGAMQKLSKCLFLANHPWLPELVQLSRWDNKGRRKNWQPTYDRENIIDRLNKSCEQHFT</sequence>
<name>A0A0F9KPS7_9ZZZZ</name>
<dbReference type="AlphaFoldDB" id="A0A0F9KPS7"/>
<dbReference type="InterPro" id="IPR050124">
    <property type="entry name" value="tRNA_CCA-adding_enzyme"/>
</dbReference>
<dbReference type="EMBL" id="LAZR01008753">
    <property type="protein sequence ID" value="KKM76761.1"/>
    <property type="molecule type" value="Genomic_DNA"/>
</dbReference>
<dbReference type="Pfam" id="PF01966">
    <property type="entry name" value="HD"/>
    <property type="match status" value="1"/>
</dbReference>
<dbReference type="PANTHER" id="PTHR47545">
    <property type="entry name" value="MULTIFUNCTIONAL CCA PROTEIN"/>
    <property type="match status" value="1"/>
</dbReference>
<dbReference type="PANTHER" id="PTHR47545:SF1">
    <property type="entry name" value="MULTIFUNCTIONAL CCA PROTEIN"/>
    <property type="match status" value="1"/>
</dbReference>
<dbReference type="GO" id="GO:0000166">
    <property type="term" value="F:nucleotide binding"/>
    <property type="evidence" value="ECO:0007669"/>
    <property type="project" value="UniProtKB-KW"/>
</dbReference>
<dbReference type="InterPro" id="IPR003607">
    <property type="entry name" value="HD/PDEase_dom"/>
</dbReference>
<dbReference type="CDD" id="cd00077">
    <property type="entry name" value="HDc"/>
    <property type="match status" value="1"/>
</dbReference>
<organism evidence="3">
    <name type="scientific">marine sediment metagenome</name>
    <dbReference type="NCBI Taxonomy" id="412755"/>
    <lineage>
        <taxon>unclassified sequences</taxon>
        <taxon>metagenomes</taxon>
        <taxon>ecological metagenomes</taxon>
    </lineage>
</organism>
<evidence type="ECO:0000259" key="2">
    <source>
        <dbReference type="Pfam" id="PF01966"/>
    </source>
</evidence>
<evidence type="ECO:0000256" key="1">
    <source>
        <dbReference type="ARBA" id="ARBA00022741"/>
    </source>
</evidence>
<dbReference type="InterPro" id="IPR006674">
    <property type="entry name" value="HD_domain"/>
</dbReference>
<accession>A0A0F9KPS7</accession>
<comment type="caution">
    <text evidence="3">The sequence shown here is derived from an EMBL/GenBank/DDBJ whole genome shotgun (WGS) entry which is preliminary data.</text>
</comment>
<protein>
    <recommendedName>
        <fullName evidence="2">HD domain-containing protein</fullName>
    </recommendedName>
</protein>
<reference evidence="3" key="1">
    <citation type="journal article" date="2015" name="Nature">
        <title>Complex archaea that bridge the gap between prokaryotes and eukaryotes.</title>
        <authorList>
            <person name="Spang A."/>
            <person name="Saw J.H."/>
            <person name="Jorgensen S.L."/>
            <person name="Zaremba-Niedzwiedzka K."/>
            <person name="Martijn J."/>
            <person name="Lind A.E."/>
            <person name="van Eijk R."/>
            <person name="Schleper C."/>
            <person name="Guy L."/>
            <person name="Ettema T.J."/>
        </authorList>
    </citation>
    <scope>NUCLEOTIDE SEQUENCE</scope>
</reference>
<gene>
    <name evidence="3" type="ORF">LCGC14_1376940</name>
</gene>